<feature type="region of interest" description="Disordered" evidence="1">
    <location>
        <begin position="1"/>
        <end position="34"/>
    </location>
</feature>
<gene>
    <name evidence="3" type="ORF">EVOR1521_LOCUS27682</name>
</gene>
<dbReference type="EMBL" id="CAUJNA010003587">
    <property type="protein sequence ID" value="CAJ1405490.1"/>
    <property type="molecule type" value="Genomic_DNA"/>
</dbReference>
<comment type="caution">
    <text evidence="3">The sequence shown here is derived from an EMBL/GenBank/DDBJ whole genome shotgun (WGS) entry which is preliminary data.</text>
</comment>
<dbReference type="Proteomes" id="UP001178507">
    <property type="component" value="Unassembled WGS sequence"/>
</dbReference>
<evidence type="ECO:0000256" key="2">
    <source>
        <dbReference type="SAM" id="Phobius"/>
    </source>
</evidence>
<evidence type="ECO:0000313" key="3">
    <source>
        <dbReference type="EMBL" id="CAJ1405490.1"/>
    </source>
</evidence>
<feature type="transmembrane region" description="Helical" evidence="2">
    <location>
        <begin position="316"/>
        <end position="334"/>
    </location>
</feature>
<feature type="transmembrane region" description="Helical" evidence="2">
    <location>
        <begin position="273"/>
        <end position="291"/>
    </location>
</feature>
<reference evidence="3" key="1">
    <citation type="submission" date="2023-08" db="EMBL/GenBank/DDBJ databases">
        <authorList>
            <person name="Chen Y."/>
            <person name="Shah S."/>
            <person name="Dougan E. K."/>
            <person name="Thang M."/>
            <person name="Chan C."/>
        </authorList>
    </citation>
    <scope>NUCLEOTIDE SEQUENCE</scope>
</reference>
<name>A0AA36JFW6_9DINO</name>
<feature type="transmembrane region" description="Helical" evidence="2">
    <location>
        <begin position="235"/>
        <end position="261"/>
    </location>
</feature>
<evidence type="ECO:0000313" key="4">
    <source>
        <dbReference type="Proteomes" id="UP001178507"/>
    </source>
</evidence>
<sequence length="704" mass="79284">MVATTEHHAELNANENDKDPEQEKEEHNDMDGHNTEALEEHAKNIKQRRRQTIYENKIHVAFYEFQQSMWDAALLLCFHHTSVIDKILLFIGVSSNLILQMSLLLVISQNMLENPYPDSKVQEMVRWRVLTGHTIFDEDQGKSQISRLCNRELWSYEQDQYDEMYEYLYKPMPGIILSTLAIILWVLTIMVEYRHCLEQAQAVINLPRLDDKDEFSEVSDHGRIEIKGIQPCLRWVALCLLCLPRLFVMGFLAVIGCQYLAQTPSLSDIVLNAVALAFVLDVDELLANVLLTEKLRGIEPLTCGTTTRRDTPMRDLMRYLITAGVIGFSCYYWLLPFSRNVEAAAMALCGGYQEFSYEGGTQVSNSVVLKPASYGTDLFVADCDAASEATYLSKYYIAGINRSQTQSIQKMSIDQLDKMKKKEVMDFALNTFFSGCGSGRMLGPQPENGDRTCMNVPESLTRNLPAEVKPGESSLPPNCPRFNSSLGCQAVTLPNTCVWSWLSAKCDGISPPGQMQTSACESEYPVMCQTWDQFGKQHPTMNCAAWSRCPEGQYECMRVETSLDFTMNDISLADPNIFPTVVARAIINITGGVLDELNIYANFNELWNAQSVRRLSTPTTHLSGTVSITLLPANFFPNILPDNNASLVSATMFEYLKEQNTSTLEVTAATFPDFKFMTDEEYMQSTNPGSRPQLSFAIRDALSD</sequence>
<feature type="transmembrane region" description="Helical" evidence="2">
    <location>
        <begin position="87"/>
        <end position="107"/>
    </location>
</feature>
<proteinExistence type="predicted"/>
<evidence type="ECO:0000256" key="1">
    <source>
        <dbReference type="SAM" id="MobiDB-lite"/>
    </source>
</evidence>
<keyword evidence="4" id="KW-1185">Reference proteome</keyword>
<accession>A0AA36JFW6</accession>
<protein>
    <submittedName>
        <fullName evidence="3">Uncharacterized protein</fullName>
    </submittedName>
</protein>
<keyword evidence="2" id="KW-0812">Transmembrane</keyword>
<keyword evidence="2" id="KW-1133">Transmembrane helix</keyword>
<feature type="transmembrane region" description="Helical" evidence="2">
    <location>
        <begin position="172"/>
        <end position="191"/>
    </location>
</feature>
<organism evidence="3 4">
    <name type="scientific">Effrenium voratum</name>
    <dbReference type="NCBI Taxonomy" id="2562239"/>
    <lineage>
        <taxon>Eukaryota</taxon>
        <taxon>Sar</taxon>
        <taxon>Alveolata</taxon>
        <taxon>Dinophyceae</taxon>
        <taxon>Suessiales</taxon>
        <taxon>Symbiodiniaceae</taxon>
        <taxon>Effrenium</taxon>
    </lineage>
</organism>
<keyword evidence="2" id="KW-0472">Membrane</keyword>
<dbReference type="AlphaFoldDB" id="A0AA36JFW6"/>